<feature type="compositionally biased region" description="Basic residues" evidence="1">
    <location>
        <begin position="16"/>
        <end position="38"/>
    </location>
</feature>
<dbReference type="AlphaFoldDB" id="A0A0L8H3N1"/>
<reference evidence="2" key="1">
    <citation type="submission" date="2015-07" db="EMBL/GenBank/DDBJ databases">
        <title>MeaNS - Measles Nucleotide Surveillance Program.</title>
        <authorList>
            <person name="Tran T."/>
            <person name="Druce J."/>
        </authorList>
    </citation>
    <scope>NUCLEOTIDE SEQUENCE</scope>
    <source>
        <strain evidence="2">UCB-OBI-ISO-001</strain>
        <tissue evidence="2">Gonad</tissue>
    </source>
</reference>
<evidence type="ECO:0000256" key="1">
    <source>
        <dbReference type="SAM" id="MobiDB-lite"/>
    </source>
</evidence>
<name>A0A0L8H3N1_OCTBM</name>
<feature type="compositionally biased region" description="Basic and acidic residues" evidence="1">
    <location>
        <begin position="95"/>
        <end position="104"/>
    </location>
</feature>
<protein>
    <submittedName>
        <fullName evidence="2">Uncharacterized protein</fullName>
    </submittedName>
</protein>
<proteinExistence type="predicted"/>
<dbReference type="EMBL" id="KQ419339">
    <property type="protein sequence ID" value="KOF83906.1"/>
    <property type="molecule type" value="Genomic_DNA"/>
</dbReference>
<evidence type="ECO:0000313" key="2">
    <source>
        <dbReference type="EMBL" id="KOF83906.1"/>
    </source>
</evidence>
<feature type="non-terminal residue" evidence="2">
    <location>
        <position position="1"/>
    </location>
</feature>
<sequence>ILLHGFFDQHVFEKKTRMKQGRRKKKRERYRVNTRKQLLKGDLEKRRNEEGKEKGSENSRLERDKKRRRMSSEKEKERSAILKRKVFERTPYISNDRKTLSNAR</sequence>
<feature type="compositionally biased region" description="Basic and acidic residues" evidence="1">
    <location>
        <begin position="39"/>
        <end position="88"/>
    </location>
</feature>
<gene>
    <name evidence="2" type="ORF">OCBIM_22023029mg</name>
</gene>
<feature type="region of interest" description="Disordered" evidence="1">
    <location>
        <begin position="15"/>
        <end position="104"/>
    </location>
</feature>
<organism evidence="2">
    <name type="scientific">Octopus bimaculoides</name>
    <name type="common">California two-spotted octopus</name>
    <dbReference type="NCBI Taxonomy" id="37653"/>
    <lineage>
        <taxon>Eukaryota</taxon>
        <taxon>Metazoa</taxon>
        <taxon>Spiralia</taxon>
        <taxon>Lophotrochozoa</taxon>
        <taxon>Mollusca</taxon>
        <taxon>Cephalopoda</taxon>
        <taxon>Coleoidea</taxon>
        <taxon>Octopodiformes</taxon>
        <taxon>Octopoda</taxon>
        <taxon>Incirrata</taxon>
        <taxon>Octopodidae</taxon>
        <taxon>Octopus</taxon>
    </lineage>
</organism>
<accession>A0A0L8H3N1</accession>